<evidence type="ECO:0000313" key="1">
    <source>
        <dbReference type="EMBL" id="CAI9929126.1"/>
    </source>
</evidence>
<reference evidence="1" key="1">
    <citation type="submission" date="2023-06" db="EMBL/GenBank/DDBJ databases">
        <authorList>
            <person name="Kurt Z."/>
        </authorList>
    </citation>
    <scope>NUCLEOTIDE SEQUENCE</scope>
</reference>
<accession>A0AA86TUF2</accession>
<sequence>MQRNAAILVGDGIIKNKYDQWQAINELSGLESGNRSIVSLETQIIHQHYIYSNYNRKKEKFSAFQYFQYNFKQSLLSIGNPHFHTPNQVYQNINNNSQIYKFIHVEKHLQIRGRQNCKYISQTHEKIQLYIIALLDLY</sequence>
<evidence type="ECO:0000313" key="3">
    <source>
        <dbReference type="Proteomes" id="UP001642409"/>
    </source>
</evidence>
<evidence type="ECO:0000313" key="2">
    <source>
        <dbReference type="EMBL" id="CAL6004785.1"/>
    </source>
</evidence>
<gene>
    <name evidence="1" type="ORF">HINF_LOCUS16771</name>
    <name evidence="2" type="ORF">HINF_LOCUS19055</name>
</gene>
<proteinExistence type="predicted"/>
<dbReference type="Proteomes" id="UP001642409">
    <property type="component" value="Unassembled WGS sequence"/>
</dbReference>
<protein>
    <submittedName>
        <fullName evidence="2">Hypothetical_protein</fullName>
    </submittedName>
</protein>
<reference evidence="2 3" key="2">
    <citation type="submission" date="2024-07" db="EMBL/GenBank/DDBJ databases">
        <authorList>
            <person name="Akdeniz Z."/>
        </authorList>
    </citation>
    <scope>NUCLEOTIDE SEQUENCE [LARGE SCALE GENOMIC DNA]</scope>
</reference>
<dbReference type="AlphaFoldDB" id="A0AA86TUF2"/>
<name>A0AA86TUF2_9EUKA</name>
<dbReference type="EMBL" id="CAXDID020000049">
    <property type="protein sequence ID" value="CAL6004785.1"/>
    <property type="molecule type" value="Genomic_DNA"/>
</dbReference>
<comment type="caution">
    <text evidence="1">The sequence shown here is derived from an EMBL/GenBank/DDBJ whole genome shotgun (WGS) entry which is preliminary data.</text>
</comment>
<organism evidence="1">
    <name type="scientific">Hexamita inflata</name>
    <dbReference type="NCBI Taxonomy" id="28002"/>
    <lineage>
        <taxon>Eukaryota</taxon>
        <taxon>Metamonada</taxon>
        <taxon>Diplomonadida</taxon>
        <taxon>Hexamitidae</taxon>
        <taxon>Hexamitinae</taxon>
        <taxon>Hexamita</taxon>
    </lineage>
</organism>
<dbReference type="EMBL" id="CATOUU010000424">
    <property type="protein sequence ID" value="CAI9929126.1"/>
    <property type="molecule type" value="Genomic_DNA"/>
</dbReference>
<keyword evidence="3" id="KW-1185">Reference proteome</keyword>